<dbReference type="Gene3D" id="3.60.10.10">
    <property type="entry name" value="Endonuclease/exonuclease/phosphatase"/>
    <property type="match status" value="1"/>
</dbReference>
<dbReference type="Pfam" id="PF03372">
    <property type="entry name" value="Exo_endo_phos"/>
    <property type="match status" value="1"/>
</dbReference>
<dbReference type="InterPro" id="IPR036691">
    <property type="entry name" value="Endo/exonu/phosph_ase_sf"/>
</dbReference>
<gene>
    <name evidence="2" type="ORF">ACFPK8_10775</name>
</gene>
<dbReference type="Proteomes" id="UP001595937">
    <property type="component" value="Unassembled WGS sequence"/>
</dbReference>
<dbReference type="EMBL" id="JBHSLN010000023">
    <property type="protein sequence ID" value="MFC5297993.1"/>
    <property type="molecule type" value="Genomic_DNA"/>
</dbReference>
<keyword evidence="3" id="KW-1185">Reference proteome</keyword>
<comment type="caution">
    <text evidence="2">The sequence shown here is derived from an EMBL/GenBank/DDBJ whole genome shotgun (WGS) entry which is preliminary data.</text>
</comment>
<keyword evidence="2" id="KW-0378">Hydrolase</keyword>
<dbReference type="GO" id="GO:0004519">
    <property type="term" value="F:endonuclease activity"/>
    <property type="evidence" value="ECO:0007669"/>
    <property type="project" value="UniProtKB-KW"/>
</dbReference>
<organism evidence="2 3">
    <name type="scientific">Brachybacterium tyrofermentans</name>
    <dbReference type="NCBI Taxonomy" id="47848"/>
    <lineage>
        <taxon>Bacteria</taxon>
        <taxon>Bacillati</taxon>
        <taxon>Actinomycetota</taxon>
        <taxon>Actinomycetes</taxon>
        <taxon>Micrococcales</taxon>
        <taxon>Dermabacteraceae</taxon>
        <taxon>Brachybacterium</taxon>
    </lineage>
</organism>
<dbReference type="RefSeq" id="WP_343923495.1">
    <property type="nucleotide sequence ID" value="NZ_BAAAIR010000034.1"/>
</dbReference>
<dbReference type="PANTHER" id="PTHR12121:SF36">
    <property type="entry name" value="ENDONUCLEASE_EXONUCLEASE_PHOSPHATASE DOMAIN-CONTAINING PROTEIN"/>
    <property type="match status" value="1"/>
</dbReference>
<evidence type="ECO:0000259" key="1">
    <source>
        <dbReference type="Pfam" id="PF03372"/>
    </source>
</evidence>
<dbReference type="PANTHER" id="PTHR12121">
    <property type="entry name" value="CARBON CATABOLITE REPRESSOR PROTEIN 4"/>
    <property type="match status" value="1"/>
</dbReference>
<accession>A0ABW0FGU7</accession>
<keyword evidence="2" id="KW-0255">Endonuclease</keyword>
<feature type="domain" description="Endonuclease/exonuclease/phosphatase" evidence="1">
    <location>
        <begin position="39"/>
        <end position="260"/>
    </location>
</feature>
<protein>
    <submittedName>
        <fullName evidence="2">Endonuclease/exonuclease/phosphatase family protein</fullName>
    </submittedName>
</protein>
<evidence type="ECO:0000313" key="2">
    <source>
        <dbReference type="EMBL" id="MFC5297993.1"/>
    </source>
</evidence>
<dbReference type="InterPro" id="IPR005135">
    <property type="entry name" value="Endo/exonuclease/phosphatase"/>
</dbReference>
<dbReference type="CDD" id="cd09083">
    <property type="entry name" value="EEP-1"/>
    <property type="match status" value="1"/>
</dbReference>
<dbReference type="InterPro" id="IPR050410">
    <property type="entry name" value="CCR4/nocturin_mRNA_transcr"/>
</dbReference>
<name>A0ABW0FGU7_9MICO</name>
<sequence>MILPDAQPPALTMLTQNIRYHDGGTRPGEPDHWGERAPVLSDLLAAADADVVGVQEVLASQIPVLDEALARTHQRLGIGREGGGRGEHNLLYLRRDRLELLDWDQFWLSEQPALIGSVGWDGHCPRIAVWARVRDRETMQELVLAVTHLDHAGERAREQGAELLARRLQQAADGAPAVLMGDFNAAGGSSAPWDVLQTAGFADAHDVAATFEGEDIGTFPDYGEPVVGEIRIDWILTLGMDVDWSTTHLHLLEGRAPSDHAAVAAIVRPAVT</sequence>
<dbReference type="GeneID" id="303297021"/>
<evidence type="ECO:0000313" key="3">
    <source>
        <dbReference type="Proteomes" id="UP001595937"/>
    </source>
</evidence>
<dbReference type="SUPFAM" id="SSF56219">
    <property type="entry name" value="DNase I-like"/>
    <property type="match status" value="1"/>
</dbReference>
<reference evidence="3" key="1">
    <citation type="journal article" date="2019" name="Int. J. Syst. Evol. Microbiol.">
        <title>The Global Catalogue of Microorganisms (GCM) 10K type strain sequencing project: providing services to taxonomists for standard genome sequencing and annotation.</title>
        <authorList>
            <consortium name="The Broad Institute Genomics Platform"/>
            <consortium name="The Broad Institute Genome Sequencing Center for Infectious Disease"/>
            <person name="Wu L."/>
            <person name="Ma J."/>
        </authorList>
    </citation>
    <scope>NUCLEOTIDE SEQUENCE [LARGE SCALE GENOMIC DNA]</scope>
    <source>
        <strain evidence="3">CGMCC 1.16455</strain>
    </source>
</reference>
<proteinExistence type="predicted"/>
<keyword evidence="2" id="KW-0540">Nuclease</keyword>